<comment type="caution">
    <text evidence="12">The sequence shown here is derived from an EMBL/GenBank/DDBJ whole genome shotgun (WGS) entry which is preliminary data.</text>
</comment>
<keyword evidence="8" id="KW-0131">Cell cycle</keyword>
<dbReference type="PANTHER" id="PTHR16040">
    <property type="entry name" value="AUSTRALIN, ISOFORM A-RELATED"/>
    <property type="match status" value="1"/>
</dbReference>
<evidence type="ECO:0000256" key="3">
    <source>
        <dbReference type="ARBA" id="ARBA00009914"/>
    </source>
</evidence>
<feature type="compositionally biased region" description="Basic and acidic residues" evidence="10">
    <location>
        <begin position="9"/>
        <end position="20"/>
    </location>
</feature>
<evidence type="ECO:0000256" key="4">
    <source>
        <dbReference type="ARBA" id="ARBA00022454"/>
    </source>
</evidence>
<feature type="region of interest" description="Disordered" evidence="10">
    <location>
        <begin position="71"/>
        <end position="145"/>
    </location>
</feature>
<dbReference type="PANTHER" id="PTHR16040:SF7">
    <property type="entry name" value="AUSTRALIN, ISOFORM A-RELATED"/>
    <property type="match status" value="1"/>
</dbReference>
<dbReference type="OrthoDB" id="6360905at2759"/>
<evidence type="ECO:0000313" key="13">
    <source>
        <dbReference type="Proteomes" id="UP000838756"/>
    </source>
</evidence>
<evidence type="ECO:0000256" key="7">
    <source>
        <dbReference type="ARBA" id="ARBA00023242"/>
    </source>
</evidence>
<evidence type="ECO:0000256" key="9">
    <source>
        <dbReference type="ARBA" id="ARBA00023328"/>
    </source>
</evidence>
<gene>
    <name evidence="12" type="primary">jg9585</name>
    <name evidence="12" type="ORF">PAEG_LOCUS22077</name>
</gene>
<evidence type="ECO:0000256" key="2">
    <source>
        <dbReference type="ARBA" id="ARBA00004584"/>
    </source>
</evidence>
<dbReference type="GO" id="GO:0032133">
    <property type="term" value="C:chromosome passenger complex"/>
    <property type="evidence" value="ECO:0007669"/>
    <property type="project" value="TreeGrafter"/>
</dbReference>
<comment type="similarity">
    <text evidence="3">Belongs to the borealin family.</text>
</comment>
<protein>
    <submittedName>
        <fullName evidence="12">Jg9585 protein</fullName>
    </submittedName>
</protein>
<dbReference type="GO" id="GO:0005634">
    <property type="term" value="C:nucleus"/>
    <property type="evidence" value="ECO:0007669"/>
    <property type="project" value="UniProtKB-SubCell"/>
</dbReference>
<keyword evidence="9" id="KW-0137">Centromere</keyword>
<sequence>MPRTKRPARKQDQGSENDALSKIDKLATEWKNKFDSKALMQIKNIELSFKILLESISVEDLNKTVGQLKAEATRQPSRAVSHDDGYLSAPSVDGSGGKSTKSKLVPPSASRGRRSRSADASARSIKTVSRPTAQKRRSRSVYKTPAYQAPAYPTSVYKTPAYNKNSSVQYPAITPKVAPNTPLAVLRQPRQGEMVFSMSGSPLMASSYNTMKPHEKANCNIVLQDGTTLSLQPQQLRTSQHSIPFSLMDNTVLNQLKTLKDNLEKVCKLGEKVID</sequence>
<dbReference type="GO" id="GO:0051301">
    <property type="term" value="P:cell division"/>
    <property type="evidence" value="ECO:0007669"/>
    <property type="project" value="UniProtKB-KW"/>
</dbReference>
<proteinExistence type="inferred from homology"/>
<reference evidence="12" key="1">
    <citation type="submission" date="2022-03" db="EMBL/GenBank/DDBJ databases">
        <authorList>
            <person name="Lindestad O."/>
        </authorList>
    </citation>
    <scope>NUCLEOTIDE SEQUENCE</scope>
</reference>
<feature type="domain" description="Borealin C-terminal" evidence="11">
    <location>
        <begin position="136"/>
        <end position="268"/>
    </location>
</feature>
<evidence type="ECO:0000256" key="6">
    <source>
        <dbReference type="ARBA" id="ARBA00022776"/>
    </source>
</evidence>
<keyword evidence="7" id="KW-0539">Nucleus</keyword>
<evidence type="ECO:0000256" key="5">
    <source>
        <dbReference type="ARBA" id="ARBA00022618"/>
    </source>
</evidence>
<name>A0A8S4S3V7_9NEOP</name>
<evidence type="ECO:0000256" key="8">
    <source>
        <dbReference type="ARBA" id="ARBA00023306"/>
    </source>
</evidence>
<evidence type="ECO:0000259" key="11">
    <source>
        <dbReference type="Pfam" id="PF10512"/>
    </source>
</evidence>
<dbReference type="InterPro" id="IPR046466">
    <property type="entry name" value="Borealin_C"/>
</dbReference>
<keyword evidence="6" id="KW-0498">Mitosis</keyword>
<dbReference type="GO" id="GO:0000070">
    <property type="term" value="P:mitotic sister chromatid segregation"/>
    <property type="evidence" value="ECO:0007669"/>
    <property type="project" value="TreeGrafter"/>
</dbReference>
<keyword evidence="13" id="KW-1185">Reference proteome</keyword>
<comment type="subcellular location">
    <subcellularLocation>
        <location evidence="2">Chromosome</location>
        <location evidence="2">Centromere</location>
    </subcellularLocation>
    <subcellularLocation>
        <location evidence="1">Nucleus</location>
    </subcellularLocation>
</comment>
<dbReference type="GO" id="GO:0051233">
    <property type="term" value="C:spindle midzone"/>
    <property type="evidence" value="ECO:0007669"/>
    <property type="project" value="TreeGrafter"/>
</dbReference>
<evidence type="ECO:0000256" key="1">
    <source>
        <dbReference type="ARBA" id="ARBA00004123"/>
    </source>
</evidence>
<evidence type="ECO:0000256" key="10">
    <source>
        <dbReference type="SAM" id="MobiDB-lite"/>
    </source>
</evidence>
<dbReference type="Pfam" id="PF10512">
    <property type="entry name" value="Borealin"/>
    <property type="match status" value="1"/>
</dbReference>
<keyword evidence="5" id="KW-0132">Cell division</keyword>
<accession>A0A8S4S3V7</accession>
<dbReference type="GO" id="GO:0000775">
    <property type="term" value="C:chromosome, centromeric region"/>
    <property type="evidence" value="ECO:0007669"/>
    <property type="project" value="UniProtKB-SubCell"/>
</dbReference>
<dbReference type="EMBL" id="CAKXAJ010026008">
    <property type="protein sequence ID" value="CAH2250473.1"/>
    <property type="molecule type" value="Genomic_DNA"/>
</dbReference>
<dbReference type="InterPro" id="IPR018867">
    <property type="entry name" value="Cell_div_borealin"/>
</dbReference>
<evidence type="ECO:0000313" key="12">
    <source>
        <dbReference type="EMBL" id="CAH2250473.1"/>
    </source>
</evidence>
<dbReference type="Proteomes" id="UP000838756">
    <property type="component" value="Unassembled WGS sequence"/>
</dbReference>
<organism evidence="12 13">
    <name type="scientific">Pararge aegeria aegeria</name>
    <dbReference type="NCBI Taxonomy" id="348720"/>
    <lineage>
        <taxon>Eukaryota</taxon>
        <taxon>Metazoa</taxon>
        <taxon>Ecdysozoa</taxon>
        <taxon>Arthropoda</taxon>
        <taxon>Hexapoda</taxon>
        <taxon>Insecta</taxon>
        <taxon>Pterygota</taxon>
        <taxon>Neoptera</taxon>
        <taxon>Endopterygota</taxon>
        <taxon>Lepidoptera</taxon>
        <taxon>Glossata</taxon>
        <taxon>Ditrysia</taxon>
        <taxon>Papilionoidea</taxon>
        <taxon>Nymphalidae</taxon>
        <taxon>Satyrinae</taxon>
        <taxon>Satyrini</taxon>
        <taxon>Parargina</taxon>
        <taxon>Pararge</taxon>
    </lineage>
</organism>
<keyword evidence="4" id="KW-0158">Chromosome</keyword>
<feature type="region of interest" description="Disordered" evidence="10">
    <location>
        <begin position="1"/>
        <end position="20"/>
    </location>
</feature>
<dbReference type="AlphaFoldDB" id="A0A8S4S3V7"/>